<accession>A0ABR3ZHN5</accession>
<gene>
    <name evidence="1" type="ORF">Cpir12675_001347</name>
</gene>
<sequence>MKLDDASEMTRAGMSRQKDAPSLIVRILVDESIKLHKKQVNEVLAELEKADMHLDVDNMEFDLKKTKYLSFIVEVEEQVSMDSAKTETNIFLEKPL</sequence>
<keyword evidence="2" id="KW-1185">Reference proteome</keyword>
<evidence type="ECO:0000313" key="1">
    <source>
        <dbReference type="EMBL" id="KAL1899669.1"/>
    </source>
</evidence>
<comment type="caution">
    <text evidence="1">The sequence shown here is derived from an EMBL/GenBank/DDBJ whole genome shotgun (WGS) entry which is preliminary data.</text>
</comment>
<evidence type="ECO:0000313" key="2">
    <source>
        <dbReference type="Proteomes" id="UP001583280"/>
    </source>
</evidence>
<proteinExistence type="predicted"/>
<reference evidence="1 2" key="1">
    <citation type="journal article" date="2024" name="IMA Fungus">
        <title>IMA Genome - F19 : A genome assembly and annotation guide to empower mycologists, including annotated draft genome sequences of Ceratocystis pirilliformis, Diaporthe australafricana, Fusarium ophioides, Paecilomyces lecythidis, and Sporothrix stenoceras.</title>
        <authorList>
            <person name="Aylward J."/>
            <person name="Wilson A.M."/>
            <person name="Visagie C.M."/>
            <person name="Spraker J."/>
            <person name="Barnes I."/>
            <person name="Buitendag C."/>
            <person name="Ceriani C."/>
            <person name="Del Mar Angel L."/>
            <person name="du Plessis D."/>
            <person name="Fuchs T."/>
            <person name="Gasser K."/>
            <person name="Kramer D."/>
            <person name="Li W."/>
            <person name="Munsamy K."/>
            <person name="Piso A."/>
            <person name="Price J.L."/>
            <person name="Sonnekus B."/>
            <person name="Thomas C."/>
            <person name="van der Nest A."/>
            <person name="van Dijk A."/>
            <person name="van Heerden A."/>
            <person name="van Vuuren N."/>
            <person name="Yilmaz N."/>
            <person name="Duong T.A."/>
            <person name="van der Merwe N.A."/>
            <person name="Wingfield M.J."/>
            <person name="Wingfield B.D."/>
        </authorList>
    </citation>
    <scope>NUCLEOTIDE SEQUENCE [LARGE SCALE GENOMIC DNA]</scope>
    <source>
        <strain evidence="1 2">CMW 12675</strain>
    </source>
</reference>
<dbReference type="EMBL" id="JAWDJO010000020">
    <property type="protein sequence ID" value="KAL1899669.1"/>
    <property type="molecule type" value="Genomic_DNA"/>
</dbReference>
<name>A0ABR3ZHN5_9PEZI</name>
<protein>
    <submittedName>
        <fullName evidence="1">Uncharacterized protein</fullName>
    </submittedName>
</protein>
<organism evidence="1 2">
    <name type="scientific">Ceratocystis pirilliformis</name>
    <dbReference type="NCBI Taxonomy" id="259994"/>
    <lineage>
        <taxon>Eukaryota</taxon>
        <taxon>Fungi</taxon>
        <taxon>Dikarya</taxon>
        <taxon>Ascomycota</taxon>
        <taxon>Pezizomycotina</taxon>
        <taxon>Sordariomycetes</taxon>
        <taxon>Hypocreomycetidae</taxon>
        <taxon>Microascales</taxon>
        <taxon>Ceratocystidaceae</taxon>
        <taxon>Ceratocystis</taxon>
    </lineage>
</organism>
<dbReference type="Proteomes" id="UP001583280">
    <property type="component" value="Unassembled WGS sequence"/>
</dbReference>